<dbReference type="PANTHER" id="PTHR12899:SF3">
    <property type="entry name" value="LARGE RIBOSOMAL SUBUNIT PROTEIN UL18M"/>
    <property type="match status" value="1"/>
</dbReference>
<dbReference type="HAMAP" id="MF_01337_B">
    <property type="entry name" value="Ribosomal_uL18_B"/>
    <property type="match status" value="1"/>
</dbReference>
<dbReference type="Proteomes" id="UP000295367">
    <property type="component" value="Unassembled WGS sequence"/>
</dbReference>
<dbReference type="GO" id="GO:0008097">
    <property type="term" value="F:5S rRNA binding"/>
    <property type="evidence" value="ECO:0007669"/>
    <property type="project" value="TreeGrafter"/>
</dbReference>
<keyword evidence="2 7" id="KW-0699">rRNA-binding</keyword>
<dbReference type="GO" id="GO:0022625">
    <property type="term" value="C:cytosolic large ribosomal subunit"/>
    <property type="evidence" value="ECO:0007669"/>
    <property type="project" value="TreeGrafter"/>
</dbReference>
<organism evidence="8 9">
    <name type="scientific">Sulfurirhabdus autotrophica</name>
    <dbReference type="NCBI Taxonomy" id="1706046"/>
    <lineage>
        <taxon>Bacteria</taxon>
        <taxon>Pseudomonadati</taxon>
        <taxon>Pseudomonadota</taxon>
        <taxon>Betaproteobacteria</taxon>
        <taxon>Nitrosomonadales</taxon>
        <taxon>Sulfuricellaceae</taxon>
        <taxon>Sulfurirhabdus</taxon>
    </lineage>
</organism>
<dbReference type="CDD" id="cd00432">
    <property type="entry name" value="Ribosomal_L18_L5e"/>
    <property type="match status" value="1"/>
</dbReference>
<keyword evidence="5 7" id="KW-0687">Ribonucleoprotein</keyword>
<dbReference type="AlphaFoldDB" id="A0A4R3Y175"/>
<evidence type="ECO:0000256" key="5">
    <source>
        <dbReference type="ARBA" id="ARBA00023274"/>
    </source>
</evidence>
<dbReference type="EMBL" id="SMCO01000014">
    <property type="protein sequence ID" value="TCV83763.1"/>
    <property type="molecule type" value="Genomic_DNA"/>
</dbReference>
<keyword evidence="9" id="KW-1185">Reference proteome</keyword>
<evidence type="ECO:0000256" key="1">
    <source>
        <dbReference type="ARBA" id="ARBA00007116"/>
    </source>
</evidence>
<evidence type="ECO:0000313" key="9">
    <source>
        <dbReference type="Proteomes" id="UP000295367"/>
    </source>
</evidence>
<comment type="subunit">
    <text evidence="7">Part of the 50S ribosomal subunit; part of the 5S rRNA/L5/L18/L25 subcomplex. Contacts the 5S and 23S rRNAs.</text>
</comment>
<comment type="similarity">
    <text evidence="1 7">Belongs to the universal ribosomal protein uL18 family.</text>
</comment>
<evidence type="ECO:0000256" key="4">
    <source>
        <dbReference type="ARBA" id="ARBA00022980"/>
    </source>
</evidence>
<dbReference type="Pfam" id="PF00861">
    <property type="entry name" value="Ribosomal_L18p"/>
    <property type="match status" value="1"/>
</dbReference>
<evidence type="ECO:0000256" key="7">
    <source>
        <dbReference type="HAMAP-Rule" id="MF_01337"/>
    </source>
</evidence>
<dbReference type="RefSeq" id="WP_124946381.1">
    <property type="nucleotide sequence ID" value="NZ_BHVT01000034.1"/>
</dbReference>
<dbReference type="OrthoDB" id="9810939at2"/>
<dbReference type="InterPro" id="IPR057268">
    <property type="entry name" value="Ribosomal_L18"/>
</dbReference>
<keyword evidence="3 7" id="KW-0694">RNA-binding</keyword>
<evidence type="ECO:0000313" key="8">
    <source>
        <dbReference type="EMBL" id="TCV83763.1"/>
    </source>
</evidence>
<proteinExistence type="inferred from homology"/>
<dbReference type="GO" id="GO:0006412">
    <property type="term" value="P:translation"/>
    <property type="evidence" value="ECO:0007669"/>
    <property type="project" value="UniProtKB-UniRule"/>
</dbReference>
<sequence length="117" mass="12932">MDKKQTRLRRARKTRAKIAELHMVRLSVHRTNSHIYAQIIDQNGNKVLASSSTLDVVVRKEMPNGGNTQAATSIGKSIAEKAKSLGIVKVAFDRSGFKYHGRIKALAEAARESGLEF</sequence>
<protein>
    <recommendedName>
        <fullName evidence="6 7">Large ribosomal subunit protein uL18</fullName>
    </recommendedName>
</protein>
<dbReference type="NCBIfam" id="TIGR00060">
    <property type="entry name" value="L18_bact"/>
    <property type="match status" value="1"/>
</dbReference>
<dbReference type="Gene3D" id="3.30.420.100">
    <property type="match status" value="1"/>
</dbReference>
<gene>
    <name evidence="7" type="primary">rplR</name>
    <name evidence="8" type="ORF">EDC63_11472</name>
</gene>
<keyword evidence="4 7" id="KW-0689">Ribosomal protein</keyword>
<dbReference type="SUPFAM" id="SSF53137">
    <property type="entry name" value="Translational machinery components"/>
    <property type="match status" value="1"/>
</dbReference>
<accession>A0A4R3Y175</accession>
<evidence type="ECO:0000256" key="2">
    <source>
        <dbReference type="ARBA" id="ARBA00022730"/>
    </source>
</evidence>
<dbReference type="FunFam" id="3.30.420.100:FF:000001">
    <property type="entry name" value="50S ribosomal protein L18"/>
    <property type="match status" value="1"/>
</dbReference>
<dbReference type="InterPro" id="IPR004389">
    <property type="entry name" value="Ribosomal_uL18_bac-type"/>
</dbReference>
<comment type="function">
    <text evidence="7">This is one of the proteins that bind and probably mediate the attachment of the 5S RNA into the large ribosomal subunit, where it forms part of the central protuberance.</text>
</comment>
<dbReference type="InterPro" id="IPR005484">
    <property type="entry name" value="Ribosomal_uL18_bac/plant/anim"/>
</dbReference>
<dbReference type="GO" id="GO:0003735">
    <property type="term" value="F:structural constituent of ribosome"/>
    <property type="evidence" value="ECO:0007669"/>
    <property type="project" value="InterPro"/>
</dbReference>
<evidence type="ECO:0000256" key="3">
    <source>
        <dbReference type="ARBA" id="ARBA00022884"/>
    </source>
</evidence>
<comment type="caution">
    <text evidence="8">The sequence shown here is derived from an EMBL/GenBank/DDBJ whole genome shotgun (WGS) entry which is preliminary data.</text>
</comment>
<evidence type="ECO:0000256" key="6">
    <source>
        <dbReference type="ARBA" id="ARBA00035197"/>
    </source>
</evidence>
<reference evidence="8 9" key="1">
    <citation type="submission" date="2019-03" db="EMBL/GenBank/DDBJ databases">
        <title>Genomic Encyclopedia of Type Strains, Phase IV (KMG-IV): sequencing the most valuable type-strain genomes for metagenomic binning, comparative biology and taxonomic classification.</title>
        <authorList>
            <person name="Goeker M."/>
        </authorList>
    </citation>
    <scope>NUCLEOTIDE SEQUENCE [LARGE SCALE GENOMIC DNA]</scope>
    <source>
        <strain evidence="8 9">DSM 100309</strain>
    </source>
</reference>
<name>A0A4R3Y175_9PROT</name>
<dbReference type="PANTHER" id="PTHR12899">
    <property type="entry name" value="39S RIBOSOMAL PROTEIN L18, MITOCHONDRIAL"/>
    <property type="match status" value="1"/>
</dbReference>